<keyword evidence="1" id="KW-0808">Transferase</keyword>
<dbReference type="PANTHER" id="PTHR44068:SF1">
    <property type="entry name" value="HYPOTHETICAL LOC100005854"/>
    <property type="match status" value="1"/>
</dbReference>
<name>A0ABR7EGH3_9FIRM</name>
<dbReference type="GO" id="GO:0008168">
    <property type="term" value="F:methyltransferase activity"/>
    <property type="evidence" value="ECO:0007669"/>
    <property type="project" value="UniProtKB-KW"/>
</dbReference>
<dbReference type="RefSeq" id="WP_186858339.1">
    <property type="nucleotide sequence ID" value="NZ_JACOON010000006.1"/>
</dbReference>
<dbReference type="InterPro" id="IPR050447">
    <property type="entry name" value="Erg6_SMT_methyltransf"/>
</dbReference>
<proteinExistence type="predicted"/>
<evidence type="ECO:0000313" key="3">
    <source>
        <dbReference type="EMBL" id="MBC5648880.1"/>
    </source>
</evidence>
<comment type="caution">
    <text evidence="3">The sequence shown here is derived from an EMBL/GenBank/DDBJ whole genome shotgun (WGS) entry which is preliminary data.</text>
</comment>
<evidence type="ECO:0000256" key="1">
    <source>
        <dbReference type="ARBA" id="ARBA00022679"/>
    </source>
</evidence>
<sequence>MKHKILQNTRKPKGIMGRMVLRGMNAGHGLLSEWAFANIKIPKDARSLDVGCGGGANIARLLERCPDGFVDGLDYSGDSVAVSRKRNAAFLGKRCEVQQGDVGALPYEENTFDLVTGFETVYFWPDIPRALSEILRVLKPGGRLMLVCEASDPTDTTWTNRIEGMTVYSGEELSEKMEQAGFRKIFQKKEDKGWICLIGEKSE</sequence>
<dbReference type="Proteomes" id="UP000606889">
    <property type="component" value="Unassembled WGS sequence"/>
</dbReference>
<protein>
    <submittedName>
        <fullName evidence="3">Class I SAM-dependent methyltransferase</fullName>
    </submittedName>
</protein>
<keyword evidence="4" id="KW-1185">Reference proteome</keyword>
<dbReference type="GO" id="GO:0032259">
    <property type="term" value="P:methylation"/>
    <property type="evidence" value="ECO:0007669"/>
    <property type="project" value="UniProtKB-KW"/>
</dbReference>
<evidence type="ECO:0000313" key="4">
    <source>
        <dbReference type="Proteomes" id="UP000606889"/>
    </source>
</evidence>
<gene>
    <name evidence="3" type="ORF">H8S18_11075</name>
</gene>
<organism evidence="3 4">
    <name type="scientific">Christensenella tenuis</name>
    <dbReference type="NCBI Taxonomy" id="2763033"/>
    <lineage>
        <taxon>Bacteria</taxon>
        <taxon>Bacillati</taxon>
        <taxon>Bacillota</taxon>
        <taxon>Clostridia</taxon>
        <taxon>Christensenellales</taxon>
        <taxon>Christensenellaceae</taxon>
        <taxon>Christensenella</taxon>
    </lineage>
</organism>
<feature type="domain" description="Methyltransferase type 11" evidence="2">
    <location>
        <begin position="48"/>
        <end position="145"/>
    </location>
</feature>
<dbReference type="EMBL" id="JACOON010000006">
    <property type="protein sequence ID" value="MBC5648880.1"/>
    <property type="molecule type" value="Genomic_DNA"/>
</dbReference>
<dbReference type="PANTHER" id="PTHR44068">
    <property type="entry name" value="ZGC:194242"/>
    <property type="match status" value="1"/>
</dbReference>
<accession>A0ABR7EGH3</accession>
<dbReference type="Pfam" id="PF08241">
    <property type="entry name" value="Methyltransf_11"/>
    <property type="match status" value="1"/>
</dbReference>
<dbReference type="CDD" id="cd02440">
    <property type="entry name" value="AdoMet_MTases"/>
    <property type="match status" value="1"/>
</dbReference>
<reference evidence="3 4" key="1">
    <citation type="submission" date="2020-08" db="EMBL/GenBank/DDBJ databases">
        <title>Genome public.</title>
        <authorList>
            <person name="Liu C."/>
            <person name="Sun Q."/>
        </authorList>
    </citation>
    <scope>NUCLEOTIDE SEQUENCE [LARGE SCALE GENOMIC DNA]</scope>
    <source>
        <strain evidence="3 4">NSJ-35</strain>
    </source>
</reference>
<dbReference type="Gene3D" id="3.40.50.150">
    <property type="entry name" value="Vaccinia Virus protein VP39"/>
    <property type="match status" value="1"/>
</dbReference>
<dbReference type="SUPFAM" id="SSF53335">
    <property type="entry name" value="S-adenosyl-L-methionine-dependent methyltransferases"/>
    <property type="match status" value="1"/>
</dbReference>
<dbReference type="InterPro" id="IPR013216">
    <property type="entry name" value="Methyltransf_11"/>
</dbReference>
<dbReference type="InterPro" id="IPR029063">
    <property type="entry name" value="SAM-dependent_MTases_sf"/>
</dbReference>
<keyword evidence="3" id="KW-0489">Methyltransferase</keyword>
<evidence type="ECO:0000259" key="2">
    <source>
        <dbReference type="Pfam" id="PF08241"/>
    </source>
</evidence>